<evidence type="ECO:0000313" key="11">
    <source>
        <dbReference type="EMBL" id="CAI0377937.1"/>
    </source>
</evidence>
<dbReference type="SUPFAM" id="SSF54171">
    <property type="entry name" value="DNA-binding domain"/>
    <property type="match status" value="1"/>
</dbReference>
<dbReference type="FunFam" id="3.30.730.10:FF:000001">
    <property type="entry name" value="Ethylene-responsive transcription factor 2"/>
    <property type="match status" value="1"/>
</dbReference>
<feature type="compositionally biased region" description="Basic residues" evidence="9">
    <location>
        <begin position="69"/>
        <end position="84"/>
    </location>
</feature>
<evidence type="ECO:0000256" key="2">
    <source>
        <dbReference type="ARBA" id="ARBA00023015"/>
    </source>
</evidence>
<dbReference type="SMART" id="SM00380">
    <property type="entry name" value="AP2"/>
    <property type="match status" value="1"/>
</dbReference>
<dbReference type="PRINTS" id="PR00367">
    <property type="entry name" value="ETHRSPELEMNT"/>
</dbReference>
<keyword evidence="6" id="KW-0804">Transcription</keyword>
<dbReference type="GO" id="GO:0006950">
    <property type="term" value="P:response to stress"/>
    <property type="evidence" value="ECO:0007669"/>
    <property type="project" value="TreeGrafter"/>
</dbReference>
<dbReference type="EMBL" id="CAMGYJ010000002">
    <property type="protein sequence ID" value="CAI0377937.1"/>
    <property type="molecule type" value="Genomic_DNA"/>
</dbReference>
<evidence type="ECO:0000256" key="4">
    <source>
        <dbReference type="ARBA" id="ARBA00023125"/>
    </source>
</evidence>
<dbReference type="PANTHER" id="PTHR31241:SF62">
    <property type="entry name" value="DEHYDRATION-RESPONSIVE ELEMENT-BINDING PROTEIN 2D"/>
    <property type="match status" value="1"/>
</dbReference>
<comment type="similarity">
    <text evidence="8">Belongs to the AP2/ERF transcription factor family. ERF subfamily.</text>
</comment>
<comment type="caution">
    <text evidence="11">The sequence shown here is derived from an EMBL/GenBank/DDBJ whole genome shotgun (WGS) entry which is preliminary data.</text>
</comment>
<dbReference type="InterPro" id="IPR036955">
    <property type="entry name" value="AP2/ERF_dom_sf"/>
</dbReference>
<feature type="compositionally biased region" description="Basic and acidic residues" evidence="9">
    <location>
        <begin position="224"/>
        <end position="237"/>
    </location>
</feature>
<dbReference type="GO" id="GO:0045893">
    <property type="term" value="P:positive regulation of DNA-templated transcription"/>
    <property type="evidence" value="ECO:0007669"/>
    <property type="project" value="TreeGrafter"/>
</dbReference>
<keyword evidence="5" id="KW-0010">Activator</keyword>
<dbReference type="PROSITE" id="PS51032">
    <property type="entry name" value="AP2_ERF"/>
    <property type="match status" value="1"/>
</dbReference>
<dbReference type="PANTHER" id="PTHR31241">
    <property type="entry name" value="DEHYDRATION-RESPONSIVE ELEMENT-BINDING PROTEIN 2C"/>
    <property type="match status" value="1"/>
</dbReference>
<evidence type="ECO:0000259" key="10">
    <source>
        <dbReference type="PROSITE" id="PS51032"/>
    </source>
</evidence>
<name>A0AAV0GY15_9ROSI</name>
<proteinExistence type="inferred from homology"/>
<keyword evidence="4" id="KW-0238">DNA-binding</keyword>
<dbReference type="AlphaFoldDB" id="A0AAV0GY15"/>
<feature type="region of interest" description="Disordered" evidence="9">
    <location>
        <begin position="1"/>
        <end position="44"/>
    </location>
</feature>
<evidence type="ECO:0000256" key="1">
    <source>
        <dbReference type="ARBA" id="ARBA00004123"/>
    </source>
</evidence>
<evidence type="ECO:0000256" key="6">
    <source>
        <dbReference type="ARBA" id="ARBA00023163"/>
    </source>
</evidence>
<dbReference type="Pfam" id="PF00847">
    <property type="entry name" value="AP2"/>
    <property type="match status" value="1"/>
</dbReference>
<accession>A0AAV0GY15</accession>
<protein>
    <recommendedName>
        <fullName evidence="10">AP2/ERF domain-containing protein</fullName>
    </recommendedName>
</protein>
<evidence type="ECO:0000256" key="5">
    <source>
        <dbReference type="ARBA" id="ARBA00023159"/>
    </source>
</evidence>
<dbReference type="Proteomes" id="UP001154282">
    <property type="component" value="Unassembled WGS sequence"/>
</dbReference>
<dbReference type="Gene3D" id="3.30.730.10">
    <property type="entry name" value="AP2/ERF domain"/>
    <property type="match status" value="1"/>
</dbReference>
<organism evidence="11 12">
    <name type="scientific">Linum tenue</name>
    <dbReference type="NCBI Taxonomy" id="586396"/>
    <lineage>
        <taxon>Eukaryota</taxon>
        <taxon>Viridiplantae</taxon>
        <taxon>Streptophyta</taxon>
        <taxon>Embryophyta</taxon>
        <taxon>Tracheophyta</taxon>
        <taxon>Spermatophyta</taxon>
        <taxon>Magnoliopsida</taxon>
        <taxon>eudicotyledons</taxon>
        <taxon>Gunneridae</taxon>
        <taxon>Pentapetalae</taxon>
        <taxon>rosids</taxon>
        <taxon>fabids</taxon>
        <taxon>Malpighiales</taxon>
        <taxon>Linaceae</taxon>
        <taxon>Linum</taxon>
    </lineage>
</organism>
<dbReference type="InterPro" id="IPR016177">
    <property type="entry name" value="DNA-bd_dom_sf"/>
</dbReference>
<dbReference type="GO" id="GO:0000976">
    <property type="term" value="F:transcription cis-regulatory region binding"/>
    <property type="evidence" value="ECO:0007669"/>
    <property type="project" value="TreeGrafter"/>
</dbReference>
<keyword evidence="12" id="KW-1185">Reference proteome</keyword>
<feature type="compositionally biased region" description="Basic and acidic residues" evidence="9">
    <location>
        <begin position="1"/>
        <end position="10"/>
    </location>
</feature>
<evidence type="ECO:0000313" key="12">
    <source>
        <dbReference type="Proteomes" id="UP001154282"/>
    </source>
</evidence>
<evidence type="ECO:0000256" key="9">
    <source>
        <dbReference type="SAM" id="MobiDB-lite"/>
    </source>
</evidence>
<reference evidence="11" key="1">
    <citation type="submission" date="2022-08" db="EMBL/GenBank/DDBJ databases">
        <authorList>
            <person name="Gutierrez-Valencia J."/>
        </authorList>
    </citation>
    <scope>NUCLEOTIDE SEQUENCE</scope>
</reference>
<feature type="region of interest" description="Disordered" evidence="9">
    <location>
        <begin position="64"/>
        <end position="91"/>
    </location>
</feature>
<evidence type="ECO:0000256" key="8">
    <source>
        <dbReference type="ARBA" id="ARBA00024343"/>
    </source>
</evidence>
<dbReference type="CDD" id="cd00018">
    <property type="entry name" value="AP2"/>
    <property type="match status" value="1"/>
</dbReference>
<dbReference type="InterPro" id="IPR001471">
    <property type="entry name" value="AP2/ERF_dom"/>
</dbReference>
<dbReference type="GO" id="GO:0003700">
    <property type="term" value="F:DNA-binding transcription factor activity"/>
    <property type="evidence" value="ECO:0007669"/>
    <property type="project" value="InterPro"/>
</dbReference>
<dbReference type="GO" id="GO:0005634">
    <property type="term" value="C:nucleus"/>
    <property type="evidence" value="ECO:0007669"/>
    <property type="project" value="UniProtKB-SubCell"/>
</dbReference>
<sequence>MTSERSHRSPVDNISDMGGLDPASTAACSDSTRKRRRRTGTESVVETLKKWKQYNEYLDTCADGAAGKKSGRKAPAKGSKKGCMRGKGGPDNSHCKYRGVRQRTWGKWVAEIREPNKGPRLWLGTFPTAYEAALAYDDAARAMYGPYARLNLPDISRAPTTSTSNGYSAATPSGGYSTISTTTSSNHSEVCENEDDAKVLVVPDVEGESKATAHGLDEVSSSDPCKEEPLLIDKNGDFDEDQTSLKPEVKEEPLDVKDYECHDFTMDEMFSIDDLLGALENQPLEGAVNNQMQEHDARFIGGSQHKEPAPLILPAAEDFCFDFLEPGRQEDNTVTVDDQGYLSLGLADLGFEDL</sequence>
<keyword evidence="7" id="KW-0539">Nucleus</keyword>
<keyword evidence="2" id="KW-0805">Transcription regulation</keyword>
<evidence type="ECO:0000256" key="3">
    <source>
        <dbReference type="ARBA" id="ARBA00023016"/>
    </source>
</evidence>
<feature type="region of interest" description="Disordered" evidence="9">
    <location>
        <begin position="212"/>
        <end position="241"/>
    </location>
</feature>
<evidence type="ECO:0000256" key="7">
    <source>
        <dbReference type="ARBA" id="ARBA00023242"/>
    </source>
</evidence>
<keyword evidence="3" id="KW-0346">Stress response</keyword>
<feature type="domain" description="AP2/ERF" evidence="10">
    <location>
        <begin position="96"/>
        <end position="153"/>
    </location>
</feature>
<comment type="subcellular location">
    <subcellularLocation>
        <location evidence="1">Nucleus</location>
    </subcellularLocation>
</comment>
<gene>
    <name evidence="11" type="ORF">LITE_LOCUS1678</name>
</gene>